<dbReference type="EMBL" id="CP004121">
    <property type="protein sequence ID" value="AGF56389.1"/>
    <property type="molecule type" value="Genomic_DNA"/>
</dbReference>
<dbReference type="RefSeq" id="WP_015392708.1">
    <property type="nucleotide sequence ID" value="NC_020291.1"/>
</dbReference>
<dbReference type="InterPro" id="IPR011927">
    <property type="entry name" value="SpoVD_pbp"/>
</dbReference>
<dbReference type="PROSITE" id="PS51178">
    <property type="entry name" value="PASTA"/>
    <property type="match status" value="2"/>
</dbReference>
<dbReference type="NCBIfam" id="TIGR02214">
    <property type="entry name" value="spoVD_pbp"/>
    <property type="match status" value="1"/>
</dbReference>
<dbReference type="SUPFAM" id="SSF54184">
    <property type="entry name" value="Penicillin-binding protein 2x (pbp-2x), c-terminal domain"/>
    <property type="match status" value="2"/>
</dbReference>
<name>M1MEP6_9CLOT</name>
<dbReference type="Pfam" id="PF03717">
    <property type="entry name" value="PBP_dimer"/>
    <property type="match status" value="1"/>
</dbReference>
<feature type="domain" description="PASTA" evidence="4">
    <location>
        <begin position="627"/>
        <end position="687"/>
    </location>
</feature>
<gene>
    <name evidence="5" type="primary">spoVD1</name>
    <name evidence="5" type="ORF">Cspa_c26240</name>
</gene>
<comment type="subcellular location">
    <subcellularLocation>
        <location evidence="1">Membrane</location>
    </subcellularLocation>
</comment>
<reference evidence="5 6" key="1">
    <citation type="submission" date="2013-02" db="EMBL/GenBank/DDBJ databases">
        <title>Genome sequence of Clostridium saccharoperbutylacetonicum N1-4(HMT).</title>
        <authorList>
            <person name="Poehlein A."/>
            <person name="Daniel R."/>
        </authorList>
    </citation>
    <scope>NUCLEOTIDE SEQUENCE [LARGE SCALE GENOMIC DNA]</scope>
    <source>
        <strain evidence="6">N1-4(HMT)</strain>
    </source>
</reference>
<evidence type="ECO:0000256" key="2">
    <source>
        <dbReference type="ARBA" id="ARBA00007171"/>
    </source>
</evidence>
<dbReference type="InterPro" id="IPR050515">
    <property type="entry name" value="Beta-lactam/transpept"/>
</dbReference>
<dbReference type="OrthoDB" id="9804124at2"/>
<evidence type="ECO:0000313" key="5">
    <source>
        <dbReference type="EMBL" id="AGF56389.1"/>
    </source>
</evidence>
<keyword evidence="3" id="KW-0472">Membrane</keyword>
<organism evidence="5 6">
    <name type="scientific">Clostridium saccharoperbutylacetonicum N1-4(HMT)</name>
    <dbReference type="NCBI Taxonomy" id="931276"/>
    <lineage>
        <taxon>Bacteria</taxon>
        <taxon>Bacillati</taxon>
        <taxon>Bacillota</taxon>
        <taxon>Clostridia</taxon>
        <taxon>Eubacteriales</taxon>
        <taxon>Clostridiaceae</taxon>
        <taxon>Clostridium</taxon>
    </lineage>
</organism>
<dbReference type="PANTHER" id="PTHR30627:SF1">
    <property type="entry name" value="PEPTIDOGLYCAN D,D-TRANSPEPTIDASE FTSI"/>
    <property type="match status" value="1"/>
</dbReference>
<evidence type="ECO:0000313" key="6">
    <source>
        <dbReference type="Proteomes" id="UP000011728"/>
    </source>
</evidence>
<comment type="similarity">
    <text evidence="2">Belongs to the transpeptidase family.</text>
</comment>
<sequence length="754" mass="82343">MRRENYKDRSKMRQRMSLVAFALTFVFSILILRLSYIMIVKRSDYAARAEEQWTSEVKIDARRGRILDRNGKELAVSANVYRVDFDLTSIRNYLKRSLKEIPAKELEHMKSVGIPVPTGNEGLKNDDIAPAIAKALDVEVSVIKDKLETKLKNGEPAGAAIVKRRVEKDIADKVKELNISGVIVSPDTKRYYPNGNFLAHVLGSTNTDNKGLTGIELQYNSYLAGIPGMKVAELTKNNMDYPYTISQFTSPVNGKDITLTIDENIQKFAEKAAQQAFEDTEAKAVSILVMDPKTGEVLAMVNKPDFDPNNPYQGADKFDGANSGEKLQKMWRNRLVNDTFEPGSIFKVITAITGLEENVVNKDTDFQCNGSLSVGGINPKCWKAGGHGAQKFPDIIQNSCNVGFMKLGAMIGKDKLCEYINKFGFGQASGIDLPGEAKGIVKAVNKVSEADLATIAFGQTNTVNSVQYMTAFNAVANGGTLIQPHVMKEITHNDDNNASIVDDSFKPKTTTVASKEKTAELRSYLERVVTGGSGTGTFIEGYHIGGKTGTAQKVVNGVYGDGKYISSFVGMAPVDDPKVTIMVTIDEPTKNGAYYAAQVAVPPAKTLFLDIFNYLNSKFSDENLGQITRDVTIPEVRNMKVADAKKVLKDAKLDFNIEGDGENITGITPYPGYSVKEGSKINLYTNSEGTYNNNVVMPDVRGYSKEDASALLKNIGIVATFEGDGAVSEQDISQGEVISKGSTVKLILSSDYKD</sequence>
<dbReference type="PANTHER" id="PTHR30627">
    <property type="entry name" value="PEPTIDOGLYCAN D,D-TRANSPEPTIDASE"/>
    <property type="match status" value="1"/>
</dbReference>
<dbReference type="Gene3D" id="3.40.710.10">
    <property type="entry name" value="DD-peptidase/beta-lactamase superfamily"/>
    <property type="match status" value="1"/>
</dbReference>
<dbReference type="AlphaFoldDB" id="M1MEP6"/>
<proteinExistence type="inferred from homology"/>
<dbReference type="Proteomes" id="UP000011728">
    <property type="component" value="Chromosome"/>
</dbReference>
<dbReference type="SUPFAM" id="SSF56601">
    <property type="entry name" value="beta-lactamase/transpeptidase-like"/>
    <property type="match status" value="1"/>
</dbReference>
<dbReference type="InterPro" id="IPR036138">
    <property type="entry name" value="PBP_dimer_sf"/>
</dbReference>
<dbReference type="PATRIC" id="fig|931276.5.peg.2630"/>
<dbReference type="InterPro" id="IPR001460">
    <property type="entry name" value="PCN-bd_Tpept"/>
</dbReference>
<keyword evidence="6" id="KW-1185">Reference proteome</keyword>
<evidence type="ECO:0000256" key="1">
    <source>
        <dbReference type="ARBA" id="ARBA00004370"/>
    </source>
</evidence>
<dbReference type="Gene3D" id="3.30.10.20">
    <property type="match status" value="2"/>
</dbReference>
<dbReference type="GO" id="GO:0008658">
    <property type="term" value="F:penicillin binding"/>
    <property type="evidence" value="ECO:0007669"/>
    <property type="project" value="InterPro"/>
</dbReference>
<dbReference type="Gene3D" id="3.30.450.330">
    <property type="match status" value="1"/>
</dbReference>
<dbReference type="KEGG" id="csr:Cspa_c26240"/>
<dbReference type="Pfam" id="PF00905">
    <property type="entry name" value="Transpeptidase"/>
    <property type="match status" value="1"/>
</dbReference>
<dbReference type="eggNOG" id="COG0768">
    <property type="taxonomic scope" value="Bacteria"/>
</dbReference>
<dbReference type="CDD" id="cd06575">
    <property type="entry name" value="PASTA_Pbp2x-like_2"/>
    <property type="match status" value="1"/>
</dbReference>
<dbReference type="CDD" id="cd06576">
    <property type="entry name" value="PASTA_Pbp2x-like_1"/>
    <property type="match status" value="1"/>
</dbReference>
<dbReference type="Gene3D" id="3.90.1310.10">
    <property type="entry name" value="Penicillin-binding protein 2a (Domain 2)"/>
    <property type="match status" value="1"/>
</dbReference>
<dbReference type="HOGENOM" id="CLU_009289_6_0_9"/>
<evidence type="ECO:0000256" key="3">
    <source>
        <dbReference type="ARBA" id="ARBA00023136"/>
    </source>
</evidence>
<dbReference type="STRING" id="36745.CLSAP_24440"/>
<protein>
    <submittedName>
        <fullName evidence="5">Stage V sporulation protein D</fullName>
    </submittedName>
</protein>
<dbReference type="SMART" id="SM00740">
    <property type="entry name" value="PASTA"/>
    <property type="match status" value="2"/>
</dbReference>
<dbReference type="InterPro" id="IPR005311">
    <property type="entry name" value="PBP_dimer"/>
</dbReference>
<dbReference type="InterPro" id="IPR005543">
    <property type="entry name" value="PASTA_dom"/>
</dbReference>
<dbReference type="InterPro" id="IPR012338">
    <property type="entry name" value="Beta-lactam/transpept-like"/>
</dbReference>
<dbReference type="Pfam" id="PF03793">
    <property type="entry name" value="PASTA"/>
    <property type="match status" value="2"/>
</dbReference>
<evidence type="ECO:0000259" key="4">
    <source>
        <dbReference type="PROSITE" id="PS51178"/>
    </source>
</evidence>
<dbReference type="GO" id="GO:0071555">
    <property type="term" value="P:cell wall organization"/>
    <property type="evidence" value="ECO:0007669"/>
    <property type="project" value="TreeGrafter"/>
</dbReference>
<dbReference type="GO" id="GO:0005886">
    <property type="term" value="C:plasma membrane"/>
    <property type="evidence" value="ECO:0007669"/>
    <property type="project" value="TreeGrafter"/>
</dbReference>
<dbReference type="SUPFAM" id="SSF56519">
    <property type="entry name" value="Penicillin binding protein dimerisation domain"/>
    <property type="match status" value="1"/>
</dbReference>
<accession>M1MEP6</accession>
<feature type="domain" description="PASTA" evidence="4">
    <location>
        <begin position="691"/>
        <end position="750"/>
    </location>
</feature>